<protein>
    <submittedName>
        <fullName evidence="2">Uncharacterized protein</fullName>
    </submittedName>
</protein>
<dbReference type="AlphaFoldDB" id="A0AA36GGU2"/>
<organism evidence="2 3">
    <name type="scientific">Cylicocyclus nassatus</name>
    <name type="common">Nematode worm</name>
    <dbReference type="NCBI Taxonomy" id="53992"/>
    <lineage>
        <taxon>Eukaryota</taxon>
        <taxon>Metazoa</taxon>
        <taxon>Ecdysozoa</taxon>
        <taxon>Nematoda</taxon>
        <taxon>Chromadorea</taxon>
        <taxon>Rhabditida</taxon>
        <taxon>Rhabditina</taxon>
        <taxon>Rhabditomorpha</taxon>
        <taxon>Strongyloidea</taxon>
        <taxon>Strongylidae</taxon>
        <taxon>Cylicocyclus</taxon>
    </lineage>
</organism>
<keyword evidence="1" id="KW-0732">Signal</keyword>
<evidence type="ECO:0000313" key="2">
    <source>
        <dbReference type="EMBL" id="CAJ0590618.1"/>
    </source>
</evidence>
<dbReference type="EMBL" id="CATQJL010000001">
    <property type="protein sequence ID" value="CAJ0590618.1"/>
    <property type="molecule type" value="Genomic_DNA"/>
</dbReference>
<comment type="caution">
    <text evidence="2">The sequence shown here is derived from an EMBL/GenBank/DDBJ whole genome shotgun (WGS) entry which is preliminary data.</text>
</comment>
<dbReference type="Proteomes" id="UP001176961">
    <property type="component" value="Unassembled WGS sequence"/>
</dbReference>
<evidence type="ECO:0000256" key="1">
    <source>
        <dbReference type="SAM" id="SignalP"/>
    </source>
</evidence>
<keyword evidence="3" id="KW-1185">Reference proteome</keyword>
<accession>A0AA36GGU2</accession>
<evidence type="ECO:0000313" key="3">
    <source>
        <dbReference type="Proteomes" id="UP001176961"/>
    </source>
</evidence>
<proteinExistence type="predicted"/>
<reference evidence="2" key="1">
    <citation type="submission" date="2023-07" db="EMBL/GenBank/DDBJ databases">
        <authorList>
            <consortium name="CYATHOMIX"/>
        </authorList>
    </citation>
    <scope>NUCLEOTIDE SEQUENCE</scope>
    <source>
        <strain evidence="2">N/A</strain>
    </source>
</reference>
<dbReference type="PROSITE" id="PS51257">
    <property type="entry name" value="PROKAR_LIPOPROTEIN"/>
    <property type="match status" value="1"/>
</dbReference>
<feature type="chain" id="PRO_5041437946" evidence="1">
    <location>
        <begin position="18"/>
        <end position="103"/>
    </location>
</feature>
<feature type="signal peptide" evidence="1">
    <location>
        <begin position="1"/>
        <end position="17"/>
    </location>
</feature>
<sequence>MSYKLFLAVFLLHTCVAASIFSCFGKSCVSRNEENAYVRCVENCFGFYTKEHAYDIQKCIEDCKYLKEEKSTSEKLSQKLKDLAEKFDLVEFGLKGGWKFKLF</sequence>
<name>A0AA36GGU2_CYLNA</name>
<gene>
    <name evidence="2" type="ORF">CYNAS_LOCUS2601</name>
</gene>